<proteinExistence type="predicted"/>
<accession>A0A0G4H598</accession>
<evidence type="ECO:0000256" key="1">
    <source>
        <dbReference type="SAM" id="MobiDB-lite"/>
    </source>
</evidence>
<evidence type="ECO:0000313" key="2">
    <source>
        <dbReference type="EMBL" id="CEM38961.1"/>
    </source>
</evidence>
<feature type="compositionally biased region" description="Basic and acidic residues" evidence="1">
    <location>
        <begin position="16"/>
        <end position="26"/>
    </location>
</feature>
<name>A0A0G4H598_VITBC</name>
<gene>
    <name evidence="2" type="ORF">Vbra_10615</name>
</gene>
<dbReference type="VEuPathDB" id="CryptoDB:Vbra_10615"/>
<organism evidence="2 3">
    <name type="scientific">Vitrella brassicaformis (strain CCMP3155)</name>
    <dbReference type="NCBI Taxonomy" id="1169540"/>
    <lineage>
        <taxon>Eukaryota</taxon>
        <taxon>Sar</taxon>
        <taxon>Alveolata</taxon>
        <taxon>Colpodellida</taxon>
        <taxon>Vitrellaceae</taxon>
        <taxon>Vitrella</taxon>
    </lineage>
</organism>
<dbReference type="AlphaFoldDB" id="A0A0G4H598"/>
<feature type="region of interest" description="Disordered" evidence="1">
    <location>
        <begin position="1"/>
        <end position="26"/>
    </location>
</feature>
<feature type="region of interest" description="Disordered" evidence="1">
    <location>
        <begin position="230"/>
        <end position="249"/>
    </location>
</feature>
<dbReference type="Proteomes" id="UP000041254">
    <property type="component" value="Unassembled WGS sequence"/>
</dbReference>
<keyword evidence="3" id="KW-1185">Reference proteome</keyword>
<dbReference type="EMBL" id="CDMY01001019">
    <property type="protein sequence ID" value="CEM38961.1"/>
    <property type="molecule type" value="Genomic_DNA"/>
</dbReference>
<dbReference type="InParanoid" id="A0A0G4H598"/>
<evidence type="ECO:0000313" key="3">
    <source>
        <dbReference type="Proteomes" id="UP000041254"/>
    </source>
</evidence>
<reference evidence="2 3" key="1">
    <citation type="submission" date="2014-11" db="EMBL/GenBank/DDBJ databases">
        <authorList>
            <person name="Zhu J."/>
            <person name="Qi W."/>
            <person name="Song R."/>
        </authorList>
    </citation>
    <scope>NUCLEOTIDE SEQUENCE [LARGE SCALE GENOMIC DNA]</scope>
</reference>
<protein>
    <submittedName>
        <fullName evidence="2">Uncharacterized protein</fullName>
    </submittedName>
</protein>
<sequence>MDLESAGGPASPTEGRGGRQDRDDSLSDVIDKIHSVASQIASTAEAAKLKIPDAHKTVQACASLAGRLSGVVETLTDAHSTLSNELAQIPPNTQNNERTDGDGRLVRWLYNIHDEASKAAYLSKAVSAGDGKGSQVGASPAAAAAASSGGFSEDSSFLPSYRTHRKYLLQKVTRAPTAIICTLPIHLSHSDRCGQLRPDWFRSACWALATSRGEVDRHCQLRQGCRCGVRERPSRHKQNDARRNEEAEAHRQLRIAAQWRSHRQSPSSSGSSSCLLVTGSAHAWPPAQLLGGSTGARDGV</sequence>